<evidence type="ECO:0000256" key="6">
    <source>
        <dbReference type="ARBA" id="ARBA00022603"/>
    </source>
</evidence>
<dbReference type="GO" id="GO:0032259">
    <property type="term" value="P:methylation"/>
    <property type="evidence" value="ECO:0007669"/>
    <property type="project" value="UniProtKB-KW"/>
</dbReference>
<evidence type="ECO:0000256" key="13">
    <source>
        <dbReference type="SAM" id="MobiDB-lite"/>
    </source>
</evidence>
<dbReference type="AlphaFoldDB" id="A0A8T0DP10"/>
<dbReference type="EMBL" id="JTDF01002462">
    <property type="protein sequence ID" value="KAF8568768.1"/>
    <property type="molecule type" value="Genomic_DNA"/>
</dbReference>
<evidence type="ECO:0000256" key="3">
    <source>
        <dbReference type="ARBA" id="ARBA00012188"/>
    </source>
</evidence>
<sequence length="1034" mass="114011">MNGMKKKSDAMPNLSGHHAMSWKELAEADDLASALTVDAYLKFTTHKMTDMKLRIPDRIRAKFRDVLVAFQQHKCYETAYDQLTADPNIIKRSWRADSRFREHVGFVLLKICFFQIYRYLLLFDDRSGVEIRTCSRYASENHVGAAIFAMKDWPKGTRINTLIGCIAELNSSEEAAFLKHRQNDFSVMYSSRKNCSQLWLGPAAYVNHDCQANCEFTINCDADARMSLESKTDIKKGDEIFIYYGKHFFDLNNSACECFTCELLGRGYFSRFVADPPVYSDQQQQPNAGALSYSQATTGEFDLVQTSSADMNLCNTRGERETDRPNGRSGSFKKKHAFHVASSSVTTHCFNGTFHKGFSTGLACRSLSTAYSLRHTGSRMNRVKAHIHAAVAASMMMAKQPHPLSENSEADSRSAVKQRQMSKSKGQSVKSVFARQLSSTTRIRRSKCGRTPPQRVRTRLSMRLRSARAGSAEYSPDVNDELEQPESTSIDPSFIEESHLNLEDNSLDIIAPTFFIQPESDTISSGLGPSCSSSSQSPAPPLLDRISSVESESMPSQLSTAVNTPDLHESYYQGSPNVSQSSDFGVPMPNLRIGYDEEYVESLSDGGSGSQQASNHTSATSPAYSVEPILSRLLDETRSLDEGSSIKSTPVKIPPKRLTNYDARLIAEANLIPPGSSRLRNNRQVLVNTAVGNEIRTDGRRVRKLRISRGKRSSGPTKVCTSDILSPVGSKESNSGLWNVTSVASSTSFGESEQCFGAISSMSSTSIRLSAEHSDLHPSLPMEGIENASADSGPPSIVPMMENSTCQIHSPSSLAGGCAHSDASSATTPLRMDPDDTDLDDMLPAVTLEQDCAHTPTNVRVDHIYVDHDYMKFPSPPIITPCPSNSFLPAFTHSPHKLRFTVIRNSFSDFNSMSIRNPVSNTSLPPVLRPVTPPPLLDCAIPSKSSRMSDTKLVSRVPISYTNSPLPVHRPISAVSWTAATRPPVRSLTALWSSPVRFVEPTSITLDRRLTVTLKRVGPQHYQVSQPNNLVVLR</sequence>
<comment type="caution">
    <text evidence="15">The sequence shown here is derived from an EMBL/GenBank/DDBJ whole genome shotgun (WGS) entry which is preliminary data.</text>
</comment>
<dbReference type="InterPro" id="IPR025790">
    <property type="entry name" value="Suv4-20_animal"/>
</dbReference>
<evidence type="ECO:0000256" key="2">
    <source>
        <dbReference type="ARBA" id="ARBA00004286"/>
    </source>
</evidence>
<evidence type="ECO:0000256" key="4">
    <source>
        <dbReference type="ARBA" id="ARBA00022454"/>
    </source>
</evidence>
<evidence type="ECO:0000256" key="7">
    <source>
        <dbReference type="ARBA" id="ARBA00022679"/>
    </source>
</evidence>
<evidence type="ECO:0000256" key="12">
    <source>
        <dbReference type="ARBA" id="ARBA00023242"/>
    </source>
</evidence>
<dbReference type="PROSITE" id="PS51570">
    <property type="entry name" value="SAM_MT43_SUVAR420_2"/>
    <property type="match status" value="1"/>
</dbReference>
<gene>
    <name evidence="15" type="ORF">P879_01922</name>
</gene>
<dbReference type="CDD" id="cd10524">
    <property type="entry name" value="SET_Suv4-20-like"/>
    <property type="match status" value="1"/>
</dbReference>
<evidence type="ECO:0000256" key="8">
    <source>
        <dbReference type="ARBA" id="ARBA00022691"/>
    </source>
</evidence>
<comment type="subcellular location">
    <subcellularLocation>
        <location evidence="2">Chromosome</location>
    </subcellularLocation>
    <subcellularLocation>
        <location evidence="1">Nucleus</location>
    </subcellularLocation>
</comment>
<reference evidence="15 16" key="1">
    <citation type="submission" date="2019-07" db="EMBL/GenBank/DDBJ databases">
        <title>Annotation for the trematode Paragonimus westermani.</title>
        <authorList>
            <person name="Choi Y.-J."/>
        </authorList>
    </citation>
    <scope>NUCLEOTIDE SEQUENCE [LARGE SCALE GENOMIC DNA]</scope>
    <source>
        <strain evidence="15">180907_Pwestermani</strain>
    </source>
</reference>
<feature type="compositionally biased region" description="Polar residues" evidence="13">
    <location>
        <begin position="415"/>
        <end position="441"/>
    </location>
</feature>
<dbReference type="GO" id="GO:0005634">
    <property type="term" value="C:nucleus"/>
    <property type="evidence" value="ECO:0007669"/>
    <property type="project" value="UniProtKB-SubCell"/>
</dbReference>
<keyword evidence="10" id="KW-0805">Transcription regulation</keyword>
<keyword evidence="16" id="KW-1185">Reference proteome</keyword>
<dbReference type="EC" id="2.1.1.362" evidence="3"/>
<dbReference type="Gene3D" id="2.170.270.10">
    <property type="entry name" value="SET domain"/>
    <property type="match status" value="1"/>
</dbReference>
<accession>A0A8T0DP10</accession>
<feature type="compositionally biased region" description="Low complexity" evidence="13">
    <location>
        <begin position="524"/>
        <end position="537"/>
    </location>
</feature>
<dbReference type="GO" id="GO:0005694">
    <property type="term" value="C:chromosome"/>
    <property type="evidence" value="ECO:0007669"/>
    <property type="project" value="UniProtKB-SubCell"/>
</dbReference>
<evidence type="ECO:0000256" key="1">
    <source>
        <dbReference type="ARBA" id="ARBA00004123"/>
    </source>
</evidence>
<dbReference type="InterPro" id="IPR001214">
    <property type="entry name" value="SET_dom"/>
</dbReference>
<name>A0A8T0DP10_9TREM</name>
<feature type="compositionally biased region" description="Basic residues" evidence="13">
    <location>
        <begin position="456"/>
        <end position="466"/>
    </location>
</feature>
<evidence type="ECO:0000313" key="16">
    <source>
        <dbReference type="Proteomes" id="UP000699462"/>
    </source>
</evidence>
<dbReference type="SMART" id="SM00317">
    <property type="entry name" value="SET"/>
    <property type="match status" value="1"/>
</dbReference>
<feature type="domain" description="SET" evidence="14">
    <location>
        <begin position="127"/>
        <end position="245"/>
    </location>
</feature>
<dbReference type="InterPro" id="IPR046341">
    <property type="entry name" value="SET_dom_sf"/>
</dbReference>
<dbReference type="PANTHER" id="PTHR12977:SF4">
    <property type="entry name" value="HISTONE-LYSINE N-METHYLTRANSFERASE KMT5B"/>
    <property type="match status" value="1"/>
</dbReference>
<evidence type="ECO:0000259" key="14">
    <source>
        <dbReference type="PROSITE" id="PS50280"/>
    </source>
</evidence>
<protein>
    <recommendedName>
        <fullName evidence="3">[histone H4]-N-methyl-L-lysine(20) N-methyltransferase</fullName>
        <ecNumber evidence="3">2.1.1.362</ecNumber>
    </recommendedName>
</protein>
<keyword evidence="4" id="KW-0158">Chromosome</keyword>
<dbReference type="Gene3D" id="1.10.10.1700">
    <property type="entry name" value="Histone-lysine N-methyltransferase"/>
    <property type="match status" value="1"/>
</dbReference>
<keyword evidence="12" id="KW-0539">Nucleus</keyword>
<proteinExistence type="predicted"/>
<dbReference type="InterPro" id="IPR039977">
    <property type="entry name" value="Suv4-20/Set9"/>
</dbReference>
<dbReference type="Pfam" id="PF00856">
    <property type="entry name" value="SET"/>
    <property type="match status" value="1"/>
</dbReference>
<dbReference type="InterPro" id="IPR041938">
    <property type="entry name" value="Hist-Lys_N-MTase_N"/>
</dbReference>
<evidence type="ECO:0000256" key="11">
    <source>
        <dbReference type="ARBA" id="ARBA00023163"/>
    </source>
</evidence>
<evidence type="ECO:0000256" key="5">
    <source>
        <dbReference type="ARBA" id="ARBA00022491"/>
    </source>
</evidence>
<keyword evidence="7" id="KW-0808">Transferase</keyword>
<evidence type="ECO:0000256" key="9">
    <source>
        <dbReference type="ARBA" id="ARBA00022853"/>
    </source>
</evidence>
<feature type="region of interest" description="Disordered" evidence="13">
    <location>
        <begin position="521"/>
        <end position="543"/>
    </location>
</feature>
<keyword evidence="11" id="KW-0804">Transcription</keyword>
<evidence type="ECO:0000256" key="10">
    <source>
        <dbReference type="ARBA" id="ARBA00023015"/>
    </source>
</evidence>
<keyword evidence="9" id="KW-0156">Chromatin regulator</keyword>
<dbReference type="Proteomes" id="UP000699462">
    <property type="component" value="Unassembled WGS sequence"/>
</dbReference>
<dbReference type="PANTHER" id="PTHR12977">
    <property type="entry name" value="SUPPRESSOR OF VARIEGATION 4-20-RELATED"/>
    <property type="match status" value="1"/>
</dbReference>
<dbReference type="GO" id="GO:0140941">
    <property type="term" value="F:histone H4K20me methyltransferase activity"/>
    <property type="evidence" value="ECO:0007669"/>
    <property type="project" value="UniProtKB-EC"/>
</dbReference>
<feature type="region of interest" description="Disordered" evidence="13">
    <location>
        <begin position="399"/>
        <end position="487"/>
    </location>
</feature>
<keyword evidence="8" id="KW-0949">S-adenosyl-L-methionine</keyword>
<organism evidence="15 16">
    <name type="scientific">Paragonimus westermani</name>
    <dbReference type="NCBI Taxonomy" id="34504"/>
    <lineage>
        <taxon>Eukaryota</taxon>
        <taxon>Metazoa</taxon>
        <taxon>Spiralia</taxon>
        <taxon>Lophotrochozoa</taxon>
        <taxon>Platyhelminthes</taxon>
        <taxon>Trematoda</taxon>
        <taxon>Digenea</taxon>
        <taxon>Plagiorchiida</taxon>
        <taxon>Troglotremata</taxon>
        <taxon>Troglotrematidae</taxon>
        <taxon>Paragonimus</taxon>
    </lineage>
</organism>
<dbReference type="OrthoDB" id="6627536at2759"/>
<dbReference type="PROSITE" id="PS50280">
    <property type="entry name" value="SET"/>
    <property type="match status" value="1"/>
</dbReference>
<keyword evidence="6" id="KW-0489">Methyltransferase</keyword>
<dbReference type="SUPFAM" id="SSF82199">
    <property type="entry name" value="SET domain"/>
    <property type="match status" value="1"/>
</dbReference>
<feature type="compositionally biased region" description="Polar residues" evidence="13">
    <location>
        <begin position="610"/>
        <end position="623"/>
    </location>
</feature>
<evidence type="ECO:0000313" key="15">
    <source>
        <dbReference type="EMBL" id="KAF8568768.1"/>
    </source>
</evidence>
<keyword evidence="5" id="KW-0678">Repressor</keyword>
<feature type="region of interest" description="Disordered" evidence="13">
    <location>
        <begin position="601"/>
        <end position="624"/>
    </location>
</feature>